<dbReference type="EMBL" id="ML975291">
    <property type="protein sequence ID" value="KAF1835189.1"/>
    <property type="molecule type" value="Genomic_DNA"/>
</dbReference>
<evidence type="ECO:0000313" key="2">
    <source>
        <dbReference type="EMBL" id="KAF1835189.1"/>
    </source>
</evidence>
<feature type="compositionally biased region" description="Basic residues" evidence="1">
    <location>
        <begin position="69"/>
        <end position="84"/>
    </location>
</feature>
<evidence type="ECO:0000256" key="1">
    <source>
        <dbReference type="SAM" id="MobiDB-lite"/>
    </source>
</evidence>
<feature type="region of interest" description="Disordered" evidence="1">
    <location>
        <begin position="483"/>
        <end position="518"/>
    </location>
</feature>
<accession>A0A6A5KGR4</accession>
<dbReference type="AlphaFoldDB" id="A0A6A5KGR4"/>
<feature type="region of interest" description="Disordered" evidence="1">
    <location>
        <begin position="697"/>
        <end position="732"/>
    </location>
</feature>
<feature type="compositionally biased region" description="Basic and acidic residues" evidence="1">
    <location>
        <begin position="85"/>
        <end position="94"/>
    </location>
</feature>
<dbReference type="OrthoDB" id="5426563at2759"/>
<organism evidence="2 3">
    <name type="scientific">Decorospora gaudefroyi</name>
    <dbReference type="NCBI Taxonomy" id="184978"/>
    <lineage>
        <taxon>Eukaryota</taxon>
        <taxon>Fungi</taxon>
        <taxon>Dikarya</taxon>
        <taxon>Ascomycota</taxon>
        <taxon>Pezizomycotina</taxon>
        <taxon>Dothideomycetes</taxon>
        <taxon>Pleosporomycetidae</taxon>
        <taxon>Pleosporales</taxon>
        <taxon>Pleosporineae</taxon>
        <taxon>Pleosporaceae</taxon>
        <taxon>Decorospora</taxon>
    </lineage>
</organism>
<feature type="compositionally biased region" description="Acidic residues" evidence="1">
    <location>
        <begin position="717"/>
        <end position="726"/>
    </location>
</feature>
<proteinExistence type="predicted"/>
<name>A0A6A5KGR4_9PLEO</name>
<keyword evidence="3" id="KW-1185">Reference proteome</keyword>
<reference evidence="2" key="1">
    <citation type="submission" date="2020-01" db="EMBL/GenBank/DDBJ databases">
        <authorList>
            <consortium name="DOE Joint Genome Institute"/>
            <person name="Haridas S."/>
            <person name="Albert R."/>
            <person name="Binder M."/>
            <person name="Bloem J."/>
            <person name="Labutti K."/>
            <person name="Salamov A."/>
            <person name="Andreopoulos B."/>
            <person name="Baker S.E."/>
            <person name="Barry K."/>
            <person name="Bills G."/>
            <person name="Bluhm B.H."/>
            <person name="Cannon C."/>
            <person name="Castanera R."/>
            <person name="Culley D.E."/>
            <person name="Daum C."/>
            <person name="Ezra D."/>
            <person name="Gonzalez J.B."/>
            <person name="Henrissat B."/>
            <person name="Kuo A."/>
            <person name="Liang C."/>
            <person name="Lipzen A."/>
            <person name="Lutzoni F."/>
            <person name="Magnuson J."/>
            <person name="Mondo S."/>
            <person name="Nolan M."/>
            <person name="Ohm R."/>
            <person name="Pangilinan J."/>
            <person name="Park H.-J."/>
            <person name="Ramirez L."/>
            <person name="Alfaro M."/>
            <person name="Sun H."/>
            <person name="Tritt A."/>
            <person name="Yoshinaga Y."/>
            <person name="Zwiers L.-H."/>
            <person name="Turgeon B.G."/>
            <person name="Goodwin S.B."/>
            <person name="Spatafora J.W."/>
            <person name="Crous P.W."/>
            <person name="Grigoriev I.V."/>
        </authorList>
    </citation>
    <scope>NUCLEOTIDE SEQUENCE</scope>
    <source>
        <strain evidence="2">P77</strain>
    </source>
</reference>
<feature type="region of interest" description="Disordered" evidence="1">
    <location>
        <begin position="59"/>
        <end position="128"/>
    </location>
</feature>
<feature type="compositionally biased region" description="Low complexity" evidence="1">
    <location>
        <begin position="491"/>
        <end position="505"/>
    </location>
</feature>
<gene>
    <name evidence="2" type="ORF">BDW02DRAFT_597577</name>
</gene>
<protein>
    <submittedName>
        <fullName evidence="2">Uncharacterized protein</fullName>
    </submittedName>
</protein>
<evidence type="ECO:0000313" key="3">
    <source>
        <dbReference type="Proteomes" id="UP000800040"/>
    </source>
</evidence>
<sequence length="732" mass="80264">MNWTGGSLQRTKKANTGVLQQQRAYFAKARTHLQNTTNSPGPPFRPSYLRDNEDFGAMRASFGSGSVRHVGHPAKRSGARRRRKPSPDNRRSDIGYDELSTHESSPTHFAQFPPSQPSKQKHAKEELRGEECQAIDVSAETRLLEANRKRLLTQQDWIGIDPSKPVSLRFLSSKDKDKIGKRRRITGKHAATLKQKNDTVLRPHLRRADERFTGASERGATRNVVEDIRIRIGTDALTNTCSAQPNEYTQSHASSEPMLFDQEGPATQPQAGETYFAPLVNPQLSATISAYTPTSAAPHAPPTGESPQRCRDDAQLHMPVPSHDAFEQGISDDEPAELHVHDGTAKHQSCESSPPGFLLTHRLHGHDRALRLVFGDFNSSAGGRSRIVSGDRVIGEMQPREPTSARASGIAHMHQISNDREQSVIEEASAVLEIVDPEPWRKHFAISDGGSSRSETDVLSRNGMLHDNPTMQNNNEAVTNWSQHATQGDQSHISPSSISASLPSLKRGVKRPRSTRPNEEYLIHRDGSADIGKRILDEDEKNWQAFVFGSDGSSCSQMLHDNAHGSLQMIAKDSDNTTSSRYLPFSAAVSSVSSVPINTAGPRFGSYVRNVTQDPAASARPWSTFHGYAEELGEDGYDEDIPKSNALGQQSVTHASLENNASSDLIFPRIFSGTKTSRSGLDQSKVAGGASYTQAIASARRPGRSFEGPSSPHDIPVSDDDPLDLVDPDKMW</sequence>
<dbReference type="Proteomes" id="UP000800040">
    <property type="component" value="Unassembled WGS sequence"/>
</dbReference>